<proteinExistence type="predicted"/>
<protein>
    <recommendedName>
        <fullName evidence="4">YtxH domain-containing protein</fullName>
    </recommendedName>
</protein>
<name>A0A1F7G8Z7_9BACT</name>
<accession>A0A1F7G8Z7</accession>
<comment type="caution">
    <text evidence="2">The sequence shown here is derived from an EMBL/GenBank/DDBJ whole genome shotgun (WGS) entry which is preliminary data.</text>
</comment>
<reference evidence="2 3" key="1">
    <citation type="journal article" date="2016" name="Nat. Commun.">
        <title>Thousands of microbial genomes shed light on interconnected biogeochemical processes in an aquifer system.</title>
        <authorList>
            <person name="Anantharaman K."/>
            <person name="Brown C.T."/>
            <person name="Hug L.A."/>
            <person name="Sharon I."/>
            <person name="Castelle C.J."/>
            <person name="Probst A.J."/>
            <person name="Thomas B.C."/>
            <person name="Singh A."/>
            <person name="Wilkins M.J."/>
            <person name="Karaoz U."/>
            <person name="Brodie E.L."/>
            <person name="Williams K.H."/>
            <person name="Hubbard S.S."/>
            <person name="Banfield J.F."/>
        </authorList>
    </citation>
    <scope>NUCLEOTIDE SEQUENCE [LARGE SCALE GENOMIC DNA]</scope>
</reference>
<evidence type="ECO:0000313" key="3">
    <source>
        <dbReference type="Proteomes" id="UP000177208"/>
    </source>
</evidence>
<evidence type="ECO:0008006" key="4">
    <source>
        <dbReference type="Google" id="ProtNLM"/>
    </source>
</evidence>
<keyword evidence="1" id="KW-0472">Membrane</keyword>
<evidence type="ECO:0000313" key="2">
    <source>
        <dbReference type="EMBL" id="OGK15369.1"/>
    </source>
</evidence>
<dbReference type="EMBL" id="MFZG01000038">
    <property type="protein sequence ID" value="OGK15369.1"/>
    <property type="molecule type" value="Genomic_DNA"/>
</dbReference>
<evidence type="ECO:0000256" key="1">
    <source>
        <dbReference type="SAM" id="Phobius"/>
    </source>
</evidence>
<dbReference type="Proteomes" id="UP000177208">
    <property type="component" value="Unassembled WGS sequence"/>
</dbReference>
<gene>
    <name evidence="2" type="ORF">A2774_03500</name>
</gene>
<feature type="transmembrane region" description="Helical" evidence="1">
    <location>
        <begin position="20"/>
        <end position="39"/>
    </location>
</feature>
<organism evidence="2 3">
    <name type="scientific">Candidatus Roizmanbacteria bacterium RIFCSPHIGHO2_01_FULL_39_12c</name>
    <dbReference type="NCBI Taxonomy" id="1802031"/>
    <lineage>
        <taxon>Bacteria</taxon>
        <taxon>Candidatus Roizmaniibacteriota</taxon>
    </lineage>
</organism>
<keyword evidence="1" id="KW-1133">Transmembrane helix</keyword>
<sequence>MASQNQIKPSLNVNNNFNSLWVGFAFGAVTASALVFLLGTKKGRDLLKKILDVTDNLQENALFIAEQIEEAFIEKEKNPTIHKEAKPVLGNLLDKMKLLRN</sequence>
<dbReference type="AlphaFoldDB" id="A0A1F7G8Z7"/>
<keyword evidence="1" id="KW-0812">Transmembrane</keyword>